<accession>I4D6N7</accession>
<gene>
    <name evidence="7" type="ordered locus">Desaci_2517</name>
</gene>
<dbReference type="InterPro" id="IPR035895">
    <property type="entry name" value="HPr-like_sf"/>
</dbReference>
<evidence type="ECO:0000256" key="3">
    <source>
        <dbReference type="ARBA" id="ARBA00020422"/>
    </source>
</evidence>
<evidence type="ECO:0000256" key="1">
    <source>
        <dbReference type="ARBA" id="ARBA00003681"/>
    </source>
</evidence>
<dbReference type="InterPro" id="IPR050399">
    <property type="entry name" value="HPr"/>
</dbReference>
<dbReference type="Gene3D" id="3.30.1340.10">
    <property type="entry name" value="HPr-like"/>
    <property type="match status" value="1"/>
</dbReference>
<keyword evidence="5" id="KW-0598">Phosphotransferase system</keyword>
<dbReference type="RefSeq" id="WP_014827459.1">
    <property type="nucleotide sequence ID" value="NC_018068.1"/>
</dbReference>
<reference evidence="7 8" key="1">
    <citation type="journal article" date="2012" name="J. Bacteriol.">
        <title>Complete genome sequences of Desulfosporosinus orientis DSM765T, Desulfosporosinus youngiae DSM17734T, Desulfosporosinus meridiei DSM13257T, and Desulfosporosinus acidiphilus DSM22704T.</title>
        <authorList>
            <person name="Pester M."/>
            <person name="Brambilla E."/>
            <person name="Alazard D."/>
            <person name="Rattei T."/>
            <person name="Weinmaier T."/>
            <person name="Han J."/>
            <person name="Lucas S."/>
            <person name="Lapidus A."/>
            <person name="Cheng J.F."/>
            <person name="Goodwin L."/>
            <person name="Pitluck S."/>
            <person name="Peters L."/>
            <person name="Ovchinnikova G."/>
            <person name="Teshima H."/>
            <person name="Detter J.C."/>
            <person name="Han C.S."/>
            <person name="Tapia R."/>
            <person name="Land M.L."/>
            <person name="Hauser L."/>
            <person name="Kyrpides N.C."/>
            <person name="Ivanova N.N."/>
            <person name="Pagani I."/>
            <person name="Huntmann M."/>
            <person name="Wei C.L."/>
            <person name="Davenport K.W."/>
            <person name="Daligault H."/>
            <person name="Chain P.S."/>
            <person name="Chen A."/>
            <person name="Mavromatis K."/>
            <person name="Markowitz V."/>
            <person name="Szeto E."/>
            <person name="Mikhailova N."/>
            <person name="Pati A."/>
            <person name="Wagner M."/>
            <person name="Woyke T."/>
            <person name="Ollivier B."/>
            <person name="Klenk H.P."/>
            <person name="Spring S."/>
            <person name="Loy A."/>
        </authorList>
    </citation>
    <scope>NUCLEOTIDE SEQUENCE [LARGE SCALE GENOMIC DNA]</scope>
    <source>
        <strain evidence="8">DSM 22704 / JCM 16185 / SJ4</strain>
    </source>
</reference>
<name>I4D6N7_DESAJ</name>
<dbReference type="STRING" id="646529.Desaci_2517"/>
<comment type="subcellular location">
    <subcellularLocation>
        <location evidence="2">Cytoplasm</location>
    </subcellularLocation>
</comment>
<dbReference type="PRINTS" id="PR00107">
    <property type="entry name" value="PHOSPHOCPHPR"/>
</dbReference>
<dbReference type="PROSITE" id="PS00369">
    <property type="entry name" value="PTS_HPR_HIS"/>
    <property type="match status" value="1"/>
</dbReference>
<keyword evidence="8" id="KW-1185">Reference proteome</keyword>
<feature type="domain" description="HPr" evidence="6">
    <location>
        <begin position="1"/>
        <end position="87"/>
    </location>
</feature>
<proteinExistence type="predicted"/>
<evidence type="ECO:0000256" key="2">
    <source>
        <dbReference type="ARBA" id="ARBA00004496"/>
    </source>
</evidence>
<dbReference type="InterPro" id="IPR001020">
    <property type="entry name" value="PTS_HPr_His_P_site"/>
</dbReference>
<dbReference type="PANTHER" id="PTHR33705">
    <property type="entry name" value="PHOSPHOCARRIER PROTEIN HPR"/>
    <property type="match status" value="1"/>
</dbReference>
<keyword evidence="4" id="KW-0963">Cytoplasm</keyword>
<dbReference type="NCBIfam" id="TIGR01003">
    <property type="entry name" value="PTS_HPr_family"/>
    <property type="match status" value="1"/>
</dbReference>
<dbReference type="CDD" id="cd00367">
    <property type="entry name" value="PTS-HPr_like"/>
    <property type="match status" value="1"/>
</dbReference>
<dbReference type="PANTHER" id="PTHR33705:SF2">
    <property type="entry name" value="PHOSPHOCARRIER PROTEIN NPR"/>
    <property type="match status" value="1"/>
</dbReference>
<dbReference type="HOGENOM" id="CLU_136230_2_2_9"/>
<dbReference type="EMBL" id="CP003639">
    <property type="protein sequence ID" value="AFM41461.1"/>
    <property type="molecule type" value="Genomic_DNA"/>
</dbReference>
<dbReference type="eggNOG" id="COG1925">
    <property type="taxonomic scope" value="Bacteria"/>
</dbReference>
<dbReference type="GO" id="GO:0016740">
    <property type="term" value="F:transferase activity"/>
    <property type="evidence" value="ECO:0007669"/>
    <property type="project" value="UniProtKB-KW"/>
</dbReference>
<dbReference type="GO" id="GO:0005737">
    <property type="term" value="C:cytoplasm"/>
    <property type="evidence" value="ECO:0007669"/>
    <property type="project" value="UniProtKB-SubCell"/>
</dbReference>
<dbReference type="Pfam" id="PF00381">
    <property type="entry name" value="PTS-HPr"/>
    <property type="match status" value="1"/>
</dbReference>
<protein>
    <recommendedName>
        <fullName evidence="3">Phosphocarrier protein HPr</fullName>
    </recommendedName>
</protein>
<evidence type="ECO:0000259" key="6">
    <source>
        <dbReference type="PROSITE" id="PS51350"/>
    </source>
</evidence>
<evidence type="ECO:0000256" key="5">
    <source>
        <dbReference type="ARBA" id="ARBA00022683"/>
    </source>
</evidence>
<dbReference type="InterPro" id="IPR000032">
    <property type="entry name" value="HPr-like"/>
</dbReference>
<keyword evidence="7" id="KW-0808">Transferase</keyword>
<evidence type="ECO:0000256" key="4">
    <source>
        <dbReference type="ARBA" id="ARBA00022490"/>
    </source>
</evidence>
<dbReference type="OrthoDB" id="9809047at2"/>
<dbReference type="GO" id="GO:0009401">
    <property type="term" value="P:phosphoenolpyruvate-dependent sugar phosphotransferase system"/>
    <property type="evidence" value="ECO:0007669"/>
    <property type="project" value="UniProtKB-KW"/>
</dbReference>
<dbReference type="AlphaFoldDB" id="I4D6N7"/>
<evidence type="ECO:0000313" key="7">
    <source>
        <dbReference type="EMBL" id="AFM41461.1"/>
    </source>
</evidence>
<dbReference type="SUPFAM" id="SSF55594">
    <property type="entry name" value="HPr-like"/>
    <property type="match status" value="1"/>
</dbReference>
<evidence type="ECO:0000313" key="8">
    <source>
        <dbReference type="Proteomes" id="UP000002892"/>
    </source>
</evidence>
<organism evidence="7 8">
    <name type="scientific">Desulfosporosinus acidiphilus (strain DSM 22704 / JCM 16185 / SJ4)</name>
    <dbReference type="NCBI Taxonomy" id="646529"/>
    <lineage>
        <taxon>Bacteria</taxon>
        <taxon>Bacillati</taxon>
        <taxon>Bacillota</taxon>
        <taxon>Clostridia</taxon>
        <taxon>Eubacteriales</taxon>
        <taxon>Desulfitobacteriaceae</taxon>
        <taxon>Desulfosporosinus</taxon>
    </lineage>
</organism>
<sequence length="87" mass="9281">MIEKGYTLTNPQGLHARPASLLVQAATQSKSAVTLIKNGNEYNLKSILGVLSVGAQKGDILVIRIDGPDELETENKIQALFAGNFGE</sequence>
<dbReference type="Proteomes" id="UP000002892">
    <property type="component" value="Chromosome"/>
</dbReference>
<dbReference type="KEGG" id="dai:Desaci_2517"/>
<dbReference type="PROSITE" id="PS51350">
    <property type="entry name" value="PTS_HPR_DOM"/>
    <property type="match status" value="1"/>
</dbReference>
<comment type="function">
    <text evidence="1">General (non sugar-specific) component of the phosphoenolpyruvate-dependent sugar phosphotransferase system (sugar PTS). This major carbohydrate active-transport system catalyzes the phosphorylation of incoming sugar substrates concomitantly with their translocation across the cell membrane. The phosphoryl group from phosphoenolpyruvate (PEP) is transferred to the phosphoryl carrier protein HPr by enzyme I. Phospho-HPr then transfers it to the PTS EIIA domain.</text>
</comment>